<dbReference type="SUPFAM" id="SSF55785">
    <property type="entry name" value="PYP-like sensor domain (PAS domain)"/>
    <property type="match status" value="5"/>
</dbReference>
<dbReference type="PRINTS" id="PR00344">
    <property type="entry name" value="BCTRLSENSOR"/>
</dbReference>
<dbReference type="PROSITE" id="PS50113">
    <property type="entry name" value="PAC"/>
    <property type="match status" value="4"/>
</dbReference>
<dbReference type="SMART" id="SM00388">
    <property type="entry name" value="HisKA"/>
    <property type="match status" value="1"/>
</dbReference>
<dbReference type="InterPro" id="IPR011006">
    <property type="entry name" value="CheY-like_superfamily"/>
</dbReference>
<organism evidence="23 24">
    <name type="scientific">Dyella marensis</name>
    <dbReference type="NCBI Taxonomy" id="500610"/>
    <lineage>
        <taxon>Bacteria</taxon>
        <taxon>Pseudomonadati</taxon>
        <taxon>Pseudomonadota</taxon>
        <taxon>Gammaproteobacteria</taxon>
        <taxon>Lysobacterales</taxon>
        <taxon>Rhodanobacteraceae</taxon>
        <taxon>Dyella</taxon>
    </lineage>
</organism>
<proteinExistence type="predicted"/>
<feature type="modified residue" description="Phosphohistidine" evidence="16">
    <location>
        <position position="1291"/>
    </location>
</feature>
<keyword evidence="9" id="KW-0418">Kinase</keyword>
<dbReference type="GO" id="GO:0005524">
    <property type="term" value="F:ATP binding"/>
    <property type="evidence" value="ECO:0007669"/>
    <property type="project" value="UniProtKB-KW"/>
</dbReference>
<dbReference type="EC" id="2.7.13.3" evidence="3"/>
<feature type="domain" description="PAC" evidence="21">
    <location>
        <begin position="492"/>
        <end position="545"/>
    </location>
</feature>
<dbReference type="PROSITE" id="PS50894">
    <property type="entry name" value="HPT"/>
    <property type="match status" value="1"/>
</dbReference>
<dbReference type="PROSITE" id="PS50112">
    <property type="entry name" value="PAS"/>
    <property type="match status" value="2"/>
</dbReference>
<dbReference type="Gene3D" id="3.30.450.20">
    <property type="entry name" value="PAS domain"/>
    <property type="match status" value="5"/>
</dbReference>
<keyword evidence="24" id="KW-1185">Reference proteome</keyword>
<dbReference type="InterPro" id="IPR001789">
    <property type="entry name" value="Sig_transdc_resp-reg_receiver"/>
</dbReference>
<dbReference type="InterPro" id="IPR001610">
    <property type="entry name" value="PAC"/>
</dbReference>
<dbReference type="Gene3D" id="3.40.50.2300">
    <property type="match status" value="2"/>
</dbReference>
<comment type="subcellular location">
    <subcellularLocation>
        <location evidence="2">Cell inner membrane</location>
        <topology evidence="2">Multi-pass membrane protein</topology>
    </subcellularLocation>
</comment>
<evidence type="ECO:0000256" key="1">
    <source>
        <dbReference type="ARBA" id="ARBA00000085"/>
    </source>
</evidence>
<dbReference type="GO" id="GO:0000155">
    <property type="term" value="F:phosphorelay sensor kinase activity"/>
    <property type="evidence" value="ECO:0007669"/>
    <property type="project" value="InterPro"/>
</dbReference>
<dbReference type="FunFam" id="1.10.287.130:FF:000002">
    <property type="entry name" value="Two-component osmosensing histidine kinase"/>
    <property type="match status" value="1"/>
</dbReference>
<dbReference type="InterPro" id="IPR003594">
    <property type="entry name" value="HATPase_dom"/>
</dbReference>
<feature type="domain" description="Histidine kinase" evidence="18">
    <location>
        <begin position="694"/>
        <end position="916"/>
    </location>
</feature>
<dbReference type="GO" id="GO:0005886">
    <property type="term" value="C:plasma membrane"/>
    <property type="evidence" value="ECO:0007669"/>
    <property type="project" value="UniProtKB-SubCell"/>
</dbReference>
<protein>
    <recommendedName>
        <fullName evidence="15">Sensory/regulatory protein RpfC</fullName>
        <ecNumber evidence="3">2.7.13.3</ecNumber>
    </recommendedName>
</protein>
<dbReference type="STRING" id="500610.SAMN02799615_04106"/>
<dbReference type="Proteomes" id="UP000199477">
    <property type="component" value="Unassembled WGS sequence"/>
</dbReference>
<evidence type="ECO:0000256" key="7">
    <source>
        <dbReference type="ARBA" id="ARBA00022692"/>
    </source>
</evidence>
<keyword evidence="6" id="KW-0808">Transferase</keyword>
<dbReference type="Gene3D" id="1.20.120.160">
    <property type="entry name" value="HPT domain"/>
    <property type="match status" value="1"/>
</dbReference>
<keyword evidence="8" id="KW-0547">Nucleotide-binding</keyword>
<dbReference type="Pfam" id="PF00072">
    <property type="entry name" value="Response_reg"/>
    <property type="match status" value="2"/>
</dbReference>
<dbReference type="RefSeq" id="WP_177218850.1">
    <property type="nucleotide sequence ID" value="NZ_FONH01000027.1"/>
</dbReference>
<dbReference type="PANTHER" id="PTHR45339:SF1">
    <property type="entry name" value="HYBRID SIGNAL TRANSDUCTION HISTIDINE KINASE J"/>
    <property type="match status" value="1"/>
</dbReference>
<dbReference type="InterPro" id="IPR013656">
    <property type="entry name" value="PAS_4"/>
</dbReference>
<dbReference type="InterPro" id="IPR000014">
    <property type="entry name" value="PAS"/>
</dbReference>
<evidence type="ECO:0000256" key="13">
    <source>
        <dbReference type="ARBA" id="ARBA00023136"/>
    </source>
</evidence>
<feature type="domain" description="HPt" evidence="22">
    <location>
        <begin position="1252"/>
        <end position="1349"/>
    </location>
</feature>
<dbReference type="EMBL" id="FONH01000027">
    <property type="protein sequence ID" value="SFF55148.1"/>
    <property type="molecule type" value="Genomic_DNA"/>
</dbReference>
<dbReference type="SMART" id="SM00091">
    <property type="entry name" value="PAS"/>
    <property type="match status" value="5"/>
</dbReference>
<evidence type="ECO:0000256" key="3">
    <source>
        <dbReference type="ARBA" id="ARBA00012438"/>
    </source>
</evidence>
<evidence type="ECO:0000256" key="12">
    <source>
        <dbReference type="ARBA" id="ARBA00023012"/>
    </source>
</evidence>
<dbReference type="CDD" id="cd00130">
    <property type="entry name" value="PAS"/>
    <property type="match status" value="5"/>
</dbReference>
<feature type="modified residue" description="4-aspartylphosphate" evidence="17">
    <location>
        <position position="1140"/>
    </location>
</feature>
<dbReference type="InterPro" id="IPR035965">
    <property type="entry name" value="PAS-like_dom_sf"/>
</dbReference>
<evidence type="ECO:0000313" key="23">
    <source>
        <dbReference type="EMBL" id="SFF55148.1"/>
    </source>
</evidence>
<dbReference type="PROSITE" id="PS50109">
    <property type="entry name" value="HIS_KIN"/>
    <property type="match status" value="1"/>
</dbReference>
<evidence type="ECO:0000256" key="16">
    <source>
        <dbReference type="PROSITE-ProRule" id="PRU00110"/>
    </source>
</evidence>
<sequence length="1358" mass="150686">MTDASNATSPAYGLPGFNDPAELWESLLDHALVGIALTDPEGRWLYANNALCDMLSCTRDECIGRAIDEFISPADREHFLGELDAMRRGDIKQIQTAFRHPRHDGSVLHGKLKISRLGKAAAGAGYFIQLSDISAQQQAELALEEAQRRWNQTLSGSRQVVWDFHVPTGMVEVSSQWQVMLDLPDEEHVHHISRWLSRMHPDDQGRLFEATERVRISGEREFDAYYRLRHQTQDRWIWVLSRGRVVEYAPDGSILRMIGTIIDVTHEKELEARLTATTERLTAQTRQLQETLALLEGVLRGTPDLVYVKDCAGRYVLVNPAVEQVMGRTADDIIGRLDTEIFPPDIANALVQNDRQVLQTDRPYSIEETAVVDGNPRTYASTKAPLRDSEGRLIGLLGISRDQTEAKLAELELRRSEARWQFALDGSGDGIWDWDMRSGHVFYSHQWKAMLGHAEEDIGSTVSEWSQRVHPDDVARCWDIIEAHLQGRSLDFVLEHRMRTRDGRWRWILDRGKVIERGTDGQPLRVIGTHTDITARKESEAAILALNERLQLALGVSGVGIWELPEVTGQSFTWDEPMHALYRMAPGTFSGRLQDWLERIHPEDRAALLKRWEDALGDAHAHAFDTEFRIQWPTGEVRHLRAQAQIFRAADGAPLRAIGVNRDITDERRAAEVLLHAKEAAESAERAKSDFLAVMSHEIRTPMNTVLGMSRLALQTELAPKQRNYLGKVHASAENLLTIINNVLDYSKIEAGGLALEAADFTLSSVLDAVAAVTAMKAEEKGLEIAYTTTAGVPEHLVGDAFRLGQVLINLVSNAVKFTARGEVIVSVCLVDKLDGQRSRLRFEVRDTGIGLDAWQADRLFQAFNQAESATSRKYGGTGLGLVICRRLVELMGGSIGVRSKPGEGATFHFTIDVGVRQGLEAQPFAGRQPGLAGKRVLVTDDNASARSIFARMLRQFRMNVTTAASGQEAIEALKNAARDQRAFDLVLMDWRMPGLDGLEVARRIRADHELQQTPAVLMVTAYGREEVIHQVEQLQLDGLLIKPVTESTLLETVESIFAQRDSTDAPTRRVAPTDALTSAGAILGNCRGQRVLVVDDHALNREVASEFLLAAGLAVDVAPDGESALSRLASQHYDAMLLDIHMPGMDGLATAREIRRHARWAHLPIIALTALARPQDRAASMEAGMNAHLTKPLDAGMLYETLAKWMSPARQGGWDDVPVADDQAETAAADSRVPHASSMDLRTALERMEGKHDMLLSVMRHFITDFDDASVRLDDYIQARRTTAVANLVHAVRGSAAYLHADALCNAAERLENAAWAGHVGNMHRHKAAFIRALALVMSELQQVLAEYPTVAASAHE</sequence>
<dbReference type="Pfam" id="PF13426">
    <property type="entry name" value="PAS_9"/>
    <property type="match status" value="1"/>
</dbReference>
<dbReference type="SUPFAM" id="SSF52172">
    <property type="entry name" value="CheY-like"/>
    <property type="match status" value="2"/>
</dbReference>
<accession>A0A1I2JM18</accession>
<evidence type="ECO:0000256" key="8">
    <source>
        <dbReference type="ARBA" id="ARBA00022741"/>
    </source>
</evidence>
<keyword evidence="7" id="KW-0812">Transmembrane</keyword>
<dbReference type="CDD" id="cd16922">
    <property type="entry name" value="HATPase_EvgS-ArcB-TorS-like"/>
    <property type="match status" value="1"/>
</dbReference>
<keyword evidence="5 17" id="KW-0597">Phosphoprotein</keyword>
<evidence type="ECO:0000256" key="5">
    <source>
        <dbReference type="ARBA" id="ARBA00022553"/>
    </source>
</evidence>
<dbReference type="InterPro" id="IPR005467">
    <property type="entry name" value="His_kinase_dom"/>
</dbReference>
<dbReference type="Gene3D" id="2.10.70.100">
    <property type="match status" value="1"/>
</dbReference>
<dbReference type="PROSITE" id="PS50110">
    <property type="entry name" value="RESPONSE_REGULATORY"/>
    <property type="match status" value="2"/>
</dbReference>
<dbReference type="Pfam" id="PF01627">
    <property type="entry name" value="Hpt"/>
    <property type="match status" value="1"/>
</dbReference>
<comment type="subunit">
    <text evidence="14">At low DSF concentrations, interacts with RpfF.</text>
</comment>
<keyword evidence="13" id="KW-0472">Membrane</keyword>
<feature type="domain" description="Response regulatory" evidence="19">
    <location>
        <begin position="936"/>
        <end position="1058"/>
    </location>
</feature>
<evidence type="ECO:0000313" key="24">
    <source>
        <dbReference type="Proteomes" id="UP000199477"/>
    </source>
</evidence>
<evidence type="ECO:0000256" key="11">
    <source>
        <dbReference type="ARBA" id="ARBA00022989"/>
    </source>
</evidence>
<feature type="domain" description="PAS" evidence="20">
    <location>
        <begin position="291"/>
        <end position="361"/>
    </location>
</feature>
<dbReference type="Gene3D" id="1.10.287.130">
    <property type="match status" value="1"/>
</dbReference>
<feature type="domain" description="PAS" evidence="20">
    <location>
        <begin position="20"/>
        <end position="90"/>
    </location>
</feature>
<dbReference type="Pfam" id="PF08447">
    <property type="entry name" value="PAS_3"/>
    <property type="match status" value="3"/>
</dbReference>
<feature type="modified residue" description="4-aspartylphosphate" evidence="17">
    <location>
        <position position="990"/>
    </location>
</feature>
<dbReference type="SMART" id="SM00448">
    <property type="entry name" value="REC"/>
    <property type="match status" value="2"/>
</dbReference>
<dbReference type="CDD" id="cd00082">
    <property type="entry name" value="HisKA"/>
    <property type="match status" value="1"/>
</dbReference>
<evidence type="ECO:0000259" key="19">
    <source>
        <dbReference type="PROSITE" id="PS50110"/>
    </source>
</evidence>
<dbReference type="FunFam" id="3.30.565.10:FF:000010">
    <property type="entry name" value="Sensor histidine kinase RcsC"/>
    <property type="match status" value="1"/>
</dbReference>
<evidence type="ECO:0000256" key="6">
    <source>
        <dbReference type="ARBA" id="ARBA00022679"/>
    </source>
</evidence>
<dbReference type="InterPro" id="IPR036890">
    <property type="entry name" value="HATPase_C_sf"/>
</dbReference>
<evidence type="ECO:0000259" key="22">
    <source>
        <dbReference type="PROSITE" id="PS50894"/>
    </source>
</evidence>
<feature type="domain" description="Response regulatory" evidence="19">
    <location>
        <begin position="1091"/>
        <end position="1207"/>
    </location>
</feature>
<dbReference type="InterPro" id="IPR036097">
    <property type="entry name" value="HisK_dim/P_sf"/>
</dbReference>
<keyword evidence="4" id="KW-1003">Cell membrane</keyword>
<dbReference type="Pfam" id="PF02518">
    <property type="entry name" value="HATPase_c"/>
    <property type="match status" value="1"/>
</dbReference>
<evidence type="ECO:0000256" key="14">
    <source>
        <dbReference type="ARBA" id="ARBA00064003"/>
    </source>
</evidence>
<keyword evidence="11" id="KW-1133">Transmembrane helix</keyword>
<evidence type="ECO:0000256" key="9">
    <source>
        <dbReference type="ARBA" id="ARBA00022777"/>
    </source>
</evidence>
<dbReference type="PANTHER" id="PTHR45339">
    <property type="entry name" value="HYBRID SIGNAL TRANSDUCTION HISTIDINE KINASE J"/>
    <property type="match status" value="1"/>
</dbReference>
<feature type="domain" description="PAC" evidence="21">
    <location>
        <begin position="624"/>
        <end position="676"/>
    </location>
</feature>
<dbReference type="SUPFAM" id="SSF47226">
    <property type="entry name" value="Histidine-containing phosphotransfer domain, HPT domain"/>
    <property type="match status" value="1"/>
</dbReference>
<evidence type="ECO:0000256" key="17">
    <source>
        <dbReference type="PROSITE-ProRule" id="PRU00169"/>
    </source>
</evidence>
<dbReference type="Pfam" id="PF08448">
    <property type="entry name" value="PAS_4"/>
    <property type="match status" value="1"/>
</dbReference>
<dbReference type="InterPro" id="IPR036641">
    <property type="entry name" value="HPT_dom_sf"/>
</dbReference>
<feature type="domain" description="PAC" evidence="21">
    <location>
        <begin position="360"/>
        <end position="415"/>
    </location>
</feature>
<evidence type="ECO:0000256" key="4">
    <source>
        <dbReference type="ARBA" id="ARBA00022475"/>
    </source>
</evidence>
<reference evidence="24" key="1">
    <citation type="submission" date="2016-10" db="EMBL/GenBank/DDBJ databases">
        <authorList>
            <person name="Varghese N."/>
            <person name="Submissions S."/>
        </authorList>
    </citation>
    <scope>NUCLEOTIDE SEQUENCE [LARGE SCALE GENOMIC DNA]</scope>
    <source>
        <strain evidence="24">UNC178MFTsu3.1</strain>
    </source>
</reference>
<gene>
    <name evidence="23" type="ORF">SAMN02799615_04106</name>
</gene>
<keyword evidence="12" id="KW-0902">Two-component regulatory system</keyword>
<evidence type="ECO:0000259" key="21">
    <source>
        <dbReference type="PROSITE" id="PS50113"/>
    </source>
</evidence>
<dbReference type="SUPFAM" id="SSF47384">
    <property type="entry name" value="Homodimeric domain of signal transducing histidine kinase"/>
    <property type="match status" value="1"/>
</dbReference>
<evidence type="ECO:0000259" key="20">
    <source>
        <dbReference type="PROSITE" id="PS50112"/>
    </source>
</evidence>
<keyword evidence="10" id="KW-0067">ATP-binding</keyword>
<dbReference type="InterPro" id="IPR000700">
    <property type="entry name" value="PAS-assoc_C"/>
</dbReference>
<dbReference type="Pfam" id="PF00512">
    <property type="entry name" value="HisKA"/>
    <property type="match status" value="1"/>
</dbReference>
<evidence type="ECO:0000259" key="18">
    <source>
        <dbReference type="PROSITE" id="PS50109"/>
    </source>
</evidence>
<evidence type="ECO:0000256" key="10">
    <source>
        <dbReference type="ARBA" id="ARBA00022840"/>
    </source>
</evidence>
<evidence type="ECO:0000256" key="2">
    <source>
        <dbReference type="ARBA" id="ARBA00004429"/>
    </source>
</evidence>
<dbReference type="SMART" id="SM00387">
    <property type="entry name" value="HATPase_c"/>
    <property type="match status" value="1"/>
</dbReference>
<dbReference type="InterPro" id="IPR003661">
    <property type="entry name" value="HisK_dim/P_dom"/>
</dbReference>
<feature type="domain" description="PAC" evidence="21">
    <location>
        <begin position="222"/>
        <end position="276"/>
    </location>
</feature>
<dbReference type="InterPro" id="IPR013655">
    <property type="entry name" value="PAS_fold_3"/>
</dbReference>
<evidence type="ECO:0000256" key="15">
    <source>
        <dbReference type="ARBA" id="ARBA00068150"/>
    </source>
</evidence>
<name>A0A1I2JM18_9GAMM</name>
<dbReference type="Gene3D" id="3.30.565.10">
    <property type="entry name" value="Histidine kinase-like ATPase, C-terminal domain"/>
    <property type="match status" value="1"/>
</dbReference>
<dbReference type="NCBIfam" id="TIGR00229">
    <property type="entry name" value="sensory_box"/>
    <property type="match status" value="3"/>
</dbReference>
<dbReference type="SMART" id="SM00086">
    <property type="entry name" value="PAC"/>
    <property type="match status" value="3"/>
</dbReference>
<dbReference type="SUPFAM" id="SSF55874">
    <property type="entry name" value="ATPase domain of HSP90 chaperone/DNA topoisomerase II/histidine kinase"/>
    <property type="match status" value="1"/>
</dbReference>
<dbReference type="CDD" id="cd17546">
    <property type="entry name" value="REC_hyHK_CKI1_RcsC-like"/>
    <property type="match status" value="2"/>
</dbReference>
<dbReference type="InterPro" id="IPR004358">
    <property type="entry name" value="Sig_transdc_His_kin-like_C"/>
</dbReference>
<comment type="catalytic activity">
    <reaction evidence="1">
        <text>ATP + protein L-histidine = ADP + protein N-phospho-L-histidine.</text>
        <dbReference type="EC" id="2.7.13.3"/>
    </reaction>
</comment>
<dbReference type="InterPro" id="IPR008207">
    <property type="entry name" value="Sig_transdc_His_kin_Hpt_dom"/>
</dbReference>